<organism evidence="1 2">
    <name type="scientific">Brachionus plicatilis</name>
    <name type="common">Marine rotifer</name>
    <name type="synonym">Brachionus muelleri</name>
    <dbReference type="NCBI Taxonomy" id="10195"/>
    <lineage>
        <taxon>Eukaryota</taxon>
        <taxon>Metazoa</taxon>
        <taxon>Spiralia</taxon>
        <taxon>Gnathifera</taxon>
        <taxon>Rotifera</taxon>
        <taxon>Eurotatoria</taxon>
        <taxon>Monogononta</taxon>
        <taxon>Pseudotrocha</taxon>
        <taxon>Ploima</taxon>
        <taxon>Brachionidae</taxon>
        <taxon>Brachionus</taxon>
    </lineage>
</organism>
<dbReference type="Proteomes" id="UP000276133">
    <property type="component" value="Unassembled WGS sequence"/>
</dbReference>
<keyword evidence="2" id="KW-1185">Reference proteome</keyword>
<proteinExistence type="predicted"/>
<reference evidence="1 2" key="1">
    <citation type="journal article" date="2018" name="Sci. Rep.">
        <title>Genomic signatures of local adaptation to the degree of environmental predictability in rotifers.</title>
        <authorList>
            <person name="Franch-Gras L."/>
            <person name="Hahn C."/>
            <person name="Garcia-Roger E.M."/>
            <person name="Carmona M.J."/>
            <person name="Serra M."/>
            <person name="Gomez A."/>
        </authorList>
    </citation>
    <scope>NUCLEOTIDE SEQUENCE [LARGE SCALE GENOMIC DNA]</scope>
    <source>
        <strain evidence="1">HYR1</strain>
    </source>
</reference>
<comment type="caution">
    <text evidence="1">The sequence shown here is derived from an EMBL/GenBank/DDBJ whole genome shotgun (WGS) entry which is preliminary data.</text>
</comment>
<accession>A0A3M7RBF4</accession>
<dbReference type="AlphaFoldDB" id="A0A3M7RBF4"/>
<gene>
    <name evidence="1" type="ORF">BpHYR1_025525</name>
</gene>
<evidence type="ECO:0000313" key="2">
    <source>
        <dbReference type="Proteomes" id="UP000276133"/>
    </source>
</evidence>
<name>A0A3M7RBF4_BRAPC</name>
<dbReference type="EMBL" id="REGN01003758">
    <property type="protein sequence ID" value="RNA20932.1"/>
    <property type="molecule type" value="Genomic_DNA"/>
</dbReference>
<evidence type="ECO:0000313" key="1">
    <source>
        <dbReference type="EMBL" id="RNA20932.1"/>
    </source>
</evidence>
<sequence>MFDLKMMLDKLIRFILEFLNTIRLFKNINQHDIKQLKQILLLTILDSYSNQLINMRCSNLFNWVLNDH</sequence>
<protein>
    <submittedName>
        <fullName evidence="1">Uncharacterized protein</fullName>
    </submittedName>
</protein>